<comment type="catalytic activity">
    <reaction evidence="11">
        <text>L-cystine(out) + L-arginine(in) = L-cystine(in) + L-arginine(out)</text>
        <dbReference type="Rhea" id="RHEA:71075"/>
        <dbReference type="ChEBI" id="CHEBI:32682"/>
        <dbReference type="ChEBI" id="CHEBI:35491"/>
    </reaction>
    <physiologicalReaction direction="left-to-right" evidence="11">
        <dbReference type="Rhea" id="RHEA:71076"/>
    </physiologicalReaction>
</comment>
<dbReference type="Proteomes" id="UP000015104">
    <property type="component" value="Unassembled WGS sequence"/>
</dbReference>
<dbReference type="AlphaFoldDB" id="T1KYD4"/>
<evidence type="ECO:0000256" key="16">
    <source>
        <dbReference type="ARBA" id="ARBA00079910"/>
    </source>
</evidence>
<keyword evidence="4" id="KW-1003">Cell membrane</keyword>
<gene>
    <name evidence="20" type="primary">107368490</name>
</gene>
<evidence type="ECO:0000256" key="6">
    <source>
        <dbReference type="ARBA" id="ARBA00022692"/>
    </source>
</evidence>
<accession>T1KYD4</accession>
<evidence type="ECO:0000256" key="19">
    <source>
        <dbReference type="SAM" id="Phobius"/>
    </source>
</evidence>
<protein>
    <recommendedName>
        <fullName evidence="15">b(0,+)-type amino acid transporter 1</fullName>
    </recommendedName>
    <alternativeName>
        <fullName evidence="16">Glycoprotein-associated amino acid transporter b0,+AT1</fullName>
    </alternativeName>
    <alternativeName>
        <fullName evidence="17">Solute carrier family 7 member 9</fullName>
    </alternativeName>
</protein>
<dbReference type="PIRSF" id="PIRSF006060">
    <property type="entry name" value="AA_transporter"/>
    <property type="match status" value="1"/>
</dbReference>
<keyword evidence="5" id="KW-0597">Phosphoprotein</keyword>
<dbReference type="EnsemblMetazoa" id="tetur27g00270.1">
    <property type="protein sequence ID" value="tetur27g00270.1"/>
    <property type="gene ID" value="tetur27g00270"/>
</dbReference>
<dbReference type="GO" id="GO:0016324">
    <property type="term" value="C:apical plasma membrane"/>
    <property type="evidence" value="ECO:0007669"/>
    <property type="project" value="UniProtKB-SubCell"/>
</dbReference>
<evidence type="ECO:0000256" key="14">
    <source>
        <dbReference type="ARBA" id="ARBA00052732"/>
    </source>
</evidence>
<evidence type="ECO:0000256" key="7">
    <source>
        <dbReference type="ARBA" id="ARBA00022989"/>
    </source>
</evidence>
<dbReference type="PANTHER" id="PTHR11785">
    <property type="entry name" value="AMINO ACID TRANSPORTER"/>
    <property type="match status" value="1"/>
</dbReference>
<dbReference type="OrthoDB" id="5982228at2759"/>
<reference evidence="21" key="1">
    <citation type="submission" date="2011-08" db="EMBL/GenBank/DDBJ databases">
        <authorList>
            <person name="Rombauts S."/>
        </authorList>
    </citation>
    <scope>NUCLEOTIDE SEQUENCE</scope>
    <source>
        <strain evidence="21">London</strain>
    </source>
</reference>
<evidence type="ECO:0000256" key="10">
    <source>
        <dbReference type="ARBA" id="ARBA00051323"/>
    </source>
</evidence>
<feature type="transmembrane region" description="Helical" evidence="19">
    <location>
        <begin position="180"/>
        <end position="198"/>
    </location>
</feature>
<keyword evidence="7 19" id="KW-1133">Transmembrane helix</keyword>
<keyword evidence="9" id="KW-1015">Disulfide bond</keyword>
<dbReference type="STRING" id="32264.T1KYD4"/>
<dbReference type="OMA" id="LYMFVNI"/>
<feature type="transmembrane region" description="Helical" evidence="19">
    <location>
        <begin position="408"/>
        <end position="427"/>
    </location>
</feature>
<proteinExistence type="inferred from homology"/>
<feature type="transmembrane region" description="Helical" evidence="19">
    <location>
        <begin position="283"/>
        <end position="308"/>
    </location>
</feature>
<keyword evidence="8 19" id="KW-0472">Membrane</keyword>
<evidence type="ECO:0000313" key="20">
    <source>
        <dbReference type="EnsemblMetazoa" id="tetur27g00270.1"/>
    </source>
</evidence>
<dbReference type="InterPro" id="IPR002293">
    <property type="entry name" value="AA/rel_permease1"/>
</dbReference>
<comment type="catalytic activity">
    <reaction evidence="14">
        <text>L-leucine(out) + L-arginine(in) = L-leucine(in) + L-arginine(out)</text>
        <dbReference type="Rhea" id="RHEA:71059"/>
        <dbReference type="ChEBI" id="CHEBI:32682"/>
        <dbReference type="ChEBI" id="CHEBI:57427"/>
    </reaction>
    <physiologicalReaction direction="left-to-right" evidence="14">
        <dbReference type="Rhea" id="RHEA:71060"/>
    </physiologicalReaction>
</comment>
<evidence type="ECO:0000256" key="12">
    <source>
        <dbReference type="ARBA" id="ARBA00051835"/>
    </source>
</evidence>
<dbReference type="Pfam" id="PF13520">
    <property type="entry name" value="AA_permease_2"/>
    <property type="match status" value="1"/>
</dbReference>
<feature type="transmembrane region" description="Helical" evidence="19">
    <location>
        <begin position="127"/>
        <end position="148"/>
    </location>
</feature>
<dbReference type="eggNOG" id="KOG1287">
    <property type="taxonomic scope" value="Eukaryota"/>
</dbReference>
<evidence type="ECO:0000313" key="21">
    <source>
        <dbReference type="Proteomes" id="UP000015104"/>
    </source>
</evidence>
<dbReference type="FunFam" id="1.20.1740.10:FF:000015">
    <property type="entry name" value="B(0,+)-type amino acid transporter 1"/>
    <property type="match status" value="1"/>
</dbReference>
<keyword evidence="21" id="KW-1185">Reference proteome</keyword>
<organism evidence="20 21">
    <name type="scientific">Tetranychus urticae</name>
    <name type="common">Two-spotted spider mite</name>
    <dbReference type="NCBI Taxonomy" id="32264"/>
    <lineage>
        <taxon>Eukaryota</taxon>
        <taxon>Metazoa</taxon>
        <taxon>Ecdysozoa</taxon>
        <taxon>Arthropoda</taxon>
        <taxon>Chelicerata</taxon>
        <taxon>Arachnida</taxon>
        <taxon>Acari</taxon>
        <taxon>Acariformes</taxon>
        <taxon>Trombidiformes</taxon>
        <taxon>Prostigmata</taxon>
        <taxon>Eleutherengona</taxon>
        <taxon>Raphignathae</taxon>
        <taxon>Tetranychoidea</taxon>
        <taxon>Tetranychidae</taxon>
        <taxon>Tetranychus</taxon>
    </lineage>
</organism>
<evidence type="ECO:0000256" key="15">
    <source>
        <dbReference type="ARBA" id="ARBA00074336"/>
    </source>
</evidence>
<comment type="catalytic activity">
    <reaction evidence="13">
        <text>L-cysteine(out) + L-arginine(in) = L-cysteine(in) + L-arginine(out)</text>
        <dbReference type="Rhea" id="RHEA:71071"/>
        <dbReference type="ChEBI" id="CHEBI:32682"/>
        <dbReference type="ChEBI" id="CHEBI:35235"/>
    </reaction>
    <physiologicalReaction direction="left-to-right" evidence="13">
        <dbReference type="Rhea" id="RHEA:71072"/>
    </physiologicalReaction>
</comment>
<feature type="transmembrane region" description="Helical" evidence="19">
    <location>
        <begin position="61"/>
        <end position="81"/>
    </location>
</feature>
<comment type="similarity">
    <text evidence="2">Belongs to the amino acid-polyamine-organocation (APC) superfamily.</text>
</comment>
<evidence type="ECO:0000256" key="9">
    <source>
        <dbReference type="ARBA" id="ARBA00023157"/>
    </source>
</evidence>
<dbReference type="HOGENOM" id="CLU_007946_3_0_1"/>
<dbReference type="Gene3D" id="1.20.1740.10">
    <property type="entry name" value="Amino acid/polyamine transporter I"/>
    <property type="match status" value="1"/>
</dbReference>
<feature type="transmembrane region" description="Helical" evidence="19">
    <location>
        <begin position="439"/>
        <end position="459"/>
    </location>
</feature>
<dbReference type="PANTHER" id="PTHR11785:SF512">
    <property type="entry name" value="SOBREMESA, ISOFORM B"/>
    <property type="match status" value="1"/>
</dbReference>
<evidence type="ECO:0000256" key="17">
    <source>
        <dbReference type="ARBA" id="ARBA00083296"/>
    </source>
</evidence>
<evidence type="ECO:0000256" key="13">
    <source>
        <dbReference type="ARBA" id="ARBA00052179"/>
    </source>
</evidence>
<reference evidence="20" key="2">
    <citation type="submission" date="2015-06" db="UniProtKB">
        <authorList>
            <consortium name="EnsemblMetazoa"/>
        </authorList>
    </citation>
    <scope>IDENTIFICATION</scope>
</reference>
<feature type="transmembrane region" description="Helical" evidence="19">
    <location>
        <begin position="210"/>
        <end position="232"/>
    </location>
</feature>
<comment type="catalytic activity">
    <reaction evidence="12">
        <text>L-histidine(out) + L-arginine(in) = L-histidine(in) + L-arginine(out)</text>
        <dbReference type="Rhea" id="RHEA:71063"/>
        <dbReference type="ChEBI" id="CHEBI:32682"/>
        <dbReference type="ChEBI" id="CHEBI:57595"/>
    </reaction>
    <physiologicalReaction direction="left-to-right" evidence="12">
        <dbReference type="Rhea" id="RHEA:71064"/>
    </physiologicalReaction>
</comment>
<dbReference type="InterPro" id="IPR050598">
    <property type="entry name" value="AminoAcid_Transporter"/>
</dbReference>
<evidence type="ECO:0000256" key="5">
    <source>
        <dbReference type="ARBA" id="ARBA00022553"/>
    </source>
</evidence>
<feature type="transmembrane region" description="Helical" evidence="19">
    <location>
        <begin position="93"/>
        <end position="115"/>
    </location>
</feature>
<evidence type="ECO:0000256" key="8">
    <source>
        <dbReference type="ARBA" id="ARBA00023136"/>
    </source>
</evidence>
<comment type="subcellular location">
    <subcellularLocation>
        <location evidence="1">Apical cell membrane</location>
        <topology evidence="1">Multi-pass membrane protein</topology>
    </subcellularLocation>
</comment>
<dbReference type="KEGG" id="tut:107368490"/>
<comment type="catalytic activity">
    <reaction evidence="10">
        <text>L-lysine(out) + L-arginine(in) = L-lysine(in) + L-arginine(out)</text>
        <dbReference type="Rhea" id="RHEA:70827"/>
        <dbReference type="ChEBI" id="CHEBI:32551"/>
        <dbReference type="ChEBI" id="CHEBI:32682"/>
    </reaction>
    <physiologicalReaction direction="left-to-right" evidence="10">
        <dbReference type="Rhea" id="RHEA:70828"/>
    </physiologicalReaction>
</comment>
<evidence type="ECO:0000256" key="4">
    <source>
        <dbReference type="ARBA" id="ARBA00022475"/>
    </source>
</evidence>
<dbReference type="EMBL" id="CAEY01000711">
    <property type="status" value="NOT_ANNOTATED_CDS"/>
    <property type="molecule type" value="Genomic_DNA"/>
</dbReference>
<keyword evidence="3" id="KW-0813">Transport</keyword>
<evidence type="ECO:0000256" key="11">
    <source>
        <dbReference type="ARBA" id="ARBA00051814"/>
    </source>
</evidence>
<sequence>MMIIDEESENGNKMATDAFLTTEDGLCCRIKSTMNNANPFKPSVHQVNNKVTELVGLKRRVGLLSGTALIVGTMIGSGIFVSPKGVLQRSGSIGLSLIVWTSCGLVSLLGALCYAELGTLITKSGAEYSYILEAFGGLPAFLFSWVSVFILKPAMLAIICLTLSEYVVSPFYLGCEPEPFIIKLITILAIVTITYLNCHSVSLATGTQNVFTAAKLIAIIIIVIGGLIVIINGETKYISTGFEGSHFSFSDIATAFYSGLWAYDGWNNLNYITEELINPYRNLPLAIIYGIPMVTLCYVMVNVSYMTVMPTSEILSSKAVAVNWGARVLGSASVIMPIAVAVSSFGAGNGSCFTSGRLSFAAAREGHLVDVLSFVDFHRFTPSPALIFNAVLAICYVIPGNIESLIDFFSFTAWLFYGLTMLSLVVLRYKSPYKDYNRPYKVHLSIPIGVSFISFYLVIAPILENPQIEYLYASLYIVGGAFVYIPFVYYKIRFKMIDHITIFCQKLLHVVPSDEEPLL</sequence>
<feature type="transmembrane region" description="Helical" evidence="19">
    <location>
        <begin position="385"/>
        <end position="402"/>
    </location>
</feature>
<dbReference type="GO" id="GO:0015179">
    <property type="term" value="F:L-amino acid transmembrane transporter activity"/>
    <property type="evidence" value="ECO:0007669"/>
    <property type="project" value="TreeGrafter"/>
</dbReference>
<keyword evidence="6 19" id="KW-0812">Transmembrane</keyword>
<evidence type="ECO:0000256" key="18">
    <source>
        <dbReference type="ARBA" id="ARBA00093193"/>
    </source>
</evidence>
<comment type="catalytic activity">
    <reaction evidence="18">
        <text>L-phenylalanine(out) + L-arginine(in) = L-phenylalanine(in) + L-arginine(out)</text>
        <dbReference type="Rhea" id="RHEA:71067"/>
        <dbReference type="ChEBI" id="CHEBI:32682"/>
        <dbReference type="ChEBI" id="CHEBI:58095"/>
    </reaction>
    <physiologicalReaction direction="left-to-right" evidence="18">
        <dbReference type="Rhea" id="RHEA:71068"/>
    </physiologicalReaction>
</comment>
<evidence type="ECO:0000256" key="3">
    <source>
        <dbReference type="ARBA" id="ARBA00022448"/>
    </source>
</evidence>
<evidence type="ECO:0000256" key="2">
    <source>
        <dbReference type="ARBA" id="ARBA00009523"/>
    </source>
</evidence>
<feature type="transmembrane region" description="Helical" evidence="19">
    <location>
        <begin position="154"/>
        <end position="173"/>
    </location>
</feature>
<name>T1KYD4_TETUR</name>
<feature type="transmembrane region" description="Helical" evidence="19">
    <location>
        <begin position="471"/>
        <end position="490"/>
    </location>
</feature>
<evidence type="ECO:0000256" key="1">
    <source>
        <dbReference type="ARBA" id="ARBA00004424"/>
    </source>
</evidence>